<evidence type="ECO:0008006" key="3">
    <source>
        <dbReference type="Google" id="ProtNLM"/>
    </source>
</evidence>
<dbReference type="InterPro" id="IPR035979">
    <property type="entry name" value="RBD_domain_sf"/>
</dbReference>
<dbReference type="Proteomes" id="UP000193144">
    <property type="component" value="Unassembled WGS sequence"/>
</dbReference>
<dbReference type="AlphaFoldDB" id="A0A1Y1Y9J1"/>
<evidence type="ECO:0000313" key="2">
    <source>
        <dbReference type="Proteomes" id="UP000193144"/>
    </source>
</evidence>
<name>A0A1Y1Y9J1_9PLEO</name>
<proteinExistence type="predicted"/>
<sequence length="307" mass="34244">MLNPVFARGRSLLVTGRALQGGIGLFAAFRPQCLSAVCVPCRNLVNFADRSSNPMKLSEEERNRFVYIARISRKAMGKEIRKVLERVGISDGKVVLRFDRFTGLNPGSVWLEMPSASMVPAVIEKLNGQELAGAELTAEKFKAPDKPLPTLPEGPEPAEILIENRNMRDQDGNLLTDPDPSEMLRPIKEGRRILIRGIQKTKENYLSMQLRVVLQKALADLKVEAINRPTLFPPGKNNYGTNVDFATKEDAETAIERINEKHIPGLGHKKLGACQQIDGLAHKFDKAPEQITDEEMRQAIQGKYYAE</sequence>
<dbReference type="GO" id="GO:0003676">
    <property type="term" value="F:nucleic acid binding"/>
    <property type="evidence" value="ECO:0007669"/>
    <property type="project" value="InterPro"/>
</dbReference>
<dbReference type="InterPro" id="IPR012677">
    <property type="entry name" value="Nucleotide-bd_a/b_plait_sf"/>
</dbReference>
<protein>
    <recommendedName>
        <fullName evidence="3">RRM domain-containing protein</fullName>
    </recommendedName>
</protein>
<dbReference type="OrthoDB" id="272703at2759"/>
<dbReference type="Gene3D" id="3.30.70.330">
    <property type="match status" value="1"/>
</dbReference>
<dbReference type="SUPFAM" id="SSF54928">
    <property type="entry name" value="RNA-binding domain, RBD"/>
    <property type="match status" value="1"/>
</dbReference>
<gene>
    <name evidence="1" type="ORF">BCR34DRAFT_669622</name>
</gene>
<reference evidence="1 2" key="1">
    <citation type="submission" date="2016-07" db="EMBL/GenBank/DDBJ databases">
        <title>Pervasive Adenine N6-methylation of Active Genes in Fungi.</title>
        <authorList>
            <consortium name="DOE Joint Genome Institute"/>
            <person name="Mondo S.J."/>
            <person name="Dannebaum R.O."/>
            <person name="Kuo R.C."/>
            <person name="Labutti K."/>
            <person name="Haridas S."/>
            <person name="Kuo A."/>
            <person name="Salamov A."/>
            <person name="Ahrendt S.R."/>
            <person name="Lipzen A."/>
            <person name="Sullivan W."/>
            <person name="Andreopoulos W.B."/>
            <person name="Clum A."/>
            <person name="Lindquist E."/>
            <person name="Daum C."/>
            <person name="Ramamoorthy G.K."/>
            <person name="Gryganskyi A."/>
            <person name="Culley D."/>
            <person name="Magnuson J.K."/>
            <person name="James T.Y."/>
            <person name="O'Malley M.A."/>
            <person name="Stajich J.E."/>
            <person name="Spatafora J.W."/>
            <person name="Visel A."/>
            <person name="Grigoriev I.V."/>
        </authorList>
    </citation>
    <scope>NUCLEOTIDE SEQUENCE [LARGE SCALE GENOMIC DNA]</scope>
    <source>
        <strain evidence="1 2">CBS 115471</strain>
    </source>
</reference>
<evidence type="ECO:0000313" key="1">
    <source>
        <dbReference type="EMBL" id="ORX94671.1"/>
    </source>
</evidence>
<accession>A0A1Y1Y9J1</accession>
<comment type="caution">
    <text evidence="1">The sequence shown here is derived from an EMBL/GenBank/DDBJ whole genome shotgun (WGS) entry which is preliminary data.</text>
</comment>
<organism evidence="1 2">
    <name type="scientific">Clohesyomyces aquaticus</name>
    <dbReference type="NCBI Taxonomy" id="1231657"/>
    <lineage>
        <taxon>Eukaryota</taxon>
        <taxon>Fungi</taxon>
        <taxon>Dikarya</taxon>
        <taxon>Ascomycota</taxon>
        <taxon>Pezizomycotina</taxon>
        <taxon>Dothideomycetes</taxon>
        <taxon>Pleosporomycetidae</taxon>
        <taxon>Pleosporales</taxon>
        <taxon>Lindgomycetaceae</taxon>
        <taxon>Clohesyomyces</taxon>
    </lineage>
</organism>
<dbReference type="EMBL" id="MCFA01000302">
    <property type="protein sequence ID" value="ORX94671.1"/>
    <property type="molecule type" value="Genomic_DNA"/>
</dbReference>
<keyword evidence="2" id="KW-1185">Reference proteome</keyword>